<gene>
    <name evidence="3" type="ORF">PQQ68_07800</name>
</gene>
<evidence type="ECO:0000259" key="2">
    <source>
        <dbReference type="PROSITE" id="PS51459"/>
    </source>
</evidence>
<dbReference type="PANTHER" id="PTHR13504:SF33">
    <property type="entry name" value="FIC FAMILY PROTEIN"/>
    <property type="match status" value="1"/>
</dbReference>
<proteinExistence type="predicted"/>
<dbReference type="InterPro" id="IPR025230">
    <property type="entry name" value="DUF4172"/>
</dbReference>
<sequence>MSPTQFLIWQAPTWPGMHYDVIQVGAELARAHRAQGVVEGKLAGLGFEQRLELAAEAWSQDAVATAAIEGERINLTAVRSSVARRLGVGNQDGANAPRNVEGLLDIMDDAVLQRAAPLSHERLCAWQAALFPTGYSGMTKILVGAYREHAEPMQVVSGGFGRERVHYEAPSSAHVPAEMQQFLDWFNATTEHDSLVKAALAHLWFETIHPFEDGNGRVGRVLIDLVLARENGEISRLIRTSQRLLDKRRDYYEQLERAQHGDLDVTAWVLWFVEQVRVSCEEASGVMDAALATALFWMNHQDKVLTTRQRKVVKLLLDAGPHGFEGGMNTRKYESVGGTSRATASRELIELEDMGILGRVGAGRSTRYYLTIPGWGPAGTVSSTTPPPPEPAPDARPSYRR</sequence>
<dbReference type="Pfam" id="PF02661">
    <property type="entry name" value="Fic"/>
    <property type="match status" value="1"/>
</dbReference>
<dbReference type="Pfam" id="PF13776">
    <property type="entry name" value="DUF4172"/>
    <property type="match status" value="1"/>
</dbReference>
<dbReference type="InterPro" id="IPR036388">
    <property type="entry name" value="WH-like_DNA-bd_sf"/>
</dbReference>
<accession>A0ABW9D3Z1</accession>
<dbReference type="Gene3D" id="1.10.10.10">
    <property type="entry name" value="Winged helix-like DNA-binding domain superfamily/Winged helix DNA-binding domain"/>
    <property type="match status" value="1"/>
</dbReference>
<evidence type="ECO:0000313" key="3">
    <source>
        <dbReference type="EMBL" id="MFM0592923.1"/>
    </source>
</evidence>
<dbReference type="PANTHER" id="PTHR13504">
    <property type="entry name" value="FIDO DOMAIN-CONTAINING PROTEIN DDB_G0283145"/>
    <property type="match status" value="1"/>
</dbReference>
<dbReference type="InterPro" id="IPR040198">
    <property type="entry name" value="Fido_containing"/>
</dbReference>
<dbReference type="PROSITE" id="PS51459">
    <property type="entry name" value="FIDO"/>
    <property type="match status" value="1"/>
</dbReference>
<feature type="region of interest" description="Disordered" evidence="1">
    <location>
        <begin position="378"/>
        <end position="401"/>
    </location>
</feature>
<feature type="compositionally biased region" description="Pro residues" evidence="1">
    <location>
        <begin position="385"/>
        <end position="394"/>
    </location>
</feature>
<dbReference type="Gene3D" id="1.10.3290.10">
    <property type="entry name" value="Fido-like domain"/>
    <property type="match status" value="1"/>
</dbReference>
<protein>
    <submittedName>
        <fullName evidence="3">Fic family protein</fullName>
    </submittedName>
</protein>
<feature type="domain" description="Fido" evidence="2">
    <location>
        <begin position="118"/>
        <end position="274"/>
    </location>
</feature>
<name>A0ABW9D3Z1_9BURK</name>
<dbReference type="RefSeq" id="WP_257030376.1">
    <property type="nucleotide sequence ID" value="NZ_JAQQBZ010000004.1"/>
</dbReference>
<reference evidence="3 4" key="1">
    <citation type="journal article" date="2024" name="Chem. Sci.">
        <title>Discovery of megapolipeptins by genome mining of a Burkholderiales bacteria collection.</title>
        <authorList>
            <person name="Paulo B.S."/>
            <person name="Recchia M.J.J."/>
            <person name="Lee S."/>
            <person name="Fergusson C.H."/>
            <person name="Romanowski S.B."/>
            <person name="Hernandez A."/>
            <person name="Krull N."/>
            <person name="Liu D.Y."/>
            <person name="Cavanagh H."/>
            <person name="Bos A."/>
            <person name="Gray C.A."/>
            <person name="Murphy B.T."/>
            <person name="Linington R.G."/>
            <person name="Eustaquio A.S."/>
        </authorList>
    </citation>
    <scope>NUCLEOTIDE SEQUENCE [LARGE SCALE GENOMIC DNA]</scope>
    <source>
        <strain evidence="3 4">RL17-335-BIF-A</strain>
    </source>
</reference>
<dbReference type="EMBL" id="JAQQBZ010000004">
    <property type="protein sequence ID" value="MFM0592923.1"/>
    <property type="molecule type" value="Genomic_DNA"/>
</dbReference>
<dbReference type="Proteomes" id="UP001629367">
    <property type="component" value="Unassembled WGS sequence"/>
</dbReference>
<keyword evidence="4" id="KW-1185">Reference proteome</keyword>
<comment type="caution">
    <text evidence="3">The sequence shown here is derived from an EMBL/GenBank/DDBJ whole genome shotgun (WGS) entry which is preliminary data.</text>
</comment>
<dbReference type="InterPro" id="IPR036597">
    <property type="entry name" value="Fido-like_dom_sf"/>
</dbReference>
<evidence type="ECO:0000256" key="1">
    <source>
        <dbReference type="SAM" id="MobiDB-lite"/>
    </source>
</evidence>
<dbReference type="SUPFAM" id="SSF140931">
    <property type="entry name" value="Fic-like"/>
    <property type="match status" value="1"/>
</dbReference>
<dbReference type="InterPro" id="IPR003812">
    <property type="entry name" value="Fido"/>
</dbReference>
<organism evidence="3 4">
    <name type="scientific">Paraburkholderia dilworthii</name>
    <dbReference type="NCBI Taxonomy" id="948106"/>
    <lineage>
        <taxon>Bacteria</taxon>
        <taxon>Pseudomonadati</taxon>
        <taxon>Pseudomonadota</taxon>
        <taxon>Betaproteobacteria</taxon>
        <taxon>Burkholderiales</taxon>
        <taxon>Burkholderiaceae</taxon>
        <taxon>Paraburkholderia</taxon>
    </lineage>
</organism>
<evidence type="ECO:0000313" key="4">
    <source>
        <dbReference type="Proteomes" id="UP001629367"/>
    </source>
</evidence>